<evidence type="ECO:0000313" key="9">
    <source>
        <dbReference type="EMBL" id="SUB58071.1"/>
    </source>
</evidence>
<feature type="transmembrane region" description="Helical" evidence="7">
    <location>
        <begin position="201"/>
        <end position="223"/>
    </location>
</feature>
<dbReference type="InterPro" id="IPR050539">
    <property type="entry name" value="ThrE_Dicarb/AminoAcid_Exp"/>
</dbReference>
<feature type="transmembrane region" description="Helical" evidence="7">
    <location>
        <begin position="121"/>
        <end position="140"/>
    </location>
</feature>
<evidence type="ECO:0000256" key="1">
    <source>
        <dbReference type="ARBA" id="ARBA00004651"/>
    </source>
</evidence>
<keyword evidence="10" id="KW-1185">Reference proteome</keyword>
<feature type="transmembrane region" description="Helical" evidence="7">
    <location>
        <begin position="235"/>
        <end position="258"/>
    </location>
</feature>
<feature type="domain" description="Threonine/serine exporter-like N-terminal" evidence="8">
    <location>
        <begin position="19"/>
        <end position="255"/>
    </location>
</feature>
<name>A0A379C780_9PAST</name>
<evidence type="ECO:0000256" key="4">
    <source>
        <dbReference type="ARBA" id="ARBA00022989"/>
    </source>
</evidence>
<feature type="transmembrane region" description="Helical" evidence="7">
    <location>
        <begin position="146"/>
        <end position="161"/>
    </location>
</feature>
<feature type="transmembrane region" description="Helical" evidence="7">
    <location>
        <begin position="173"/>
        <end position="195"/>
    </location>
</feature>
<dbReference type="GO" id="GO:0022857">
    <property type="term" value="F:transmembrane transporter activity"/>
    <property type="evidence" value="ECO:0007669"/>
    <property type="project" value="InterPro"/>
</dbReference>
<dbReference type="Proteomes" id="UP000255417">
    <property type="component" value="Unassembled WGS sequence"/>
</dbReference>
<keyword evidence="4 7" id="KW-1133">Transmembrane helix</keyword>
<evidence type="ECO:0000313" key="10">
    <source>
        <dbReference type="Proteomes" id="UP000255417"/>
    </source>
</evidence>
<keyword evidence="3 7" id="KW-0812">Transmembrane</keyword>
<keyword evidence="2" id="KW-1003">Cell membrane</keyword>
<dbReference type="InterPro" id="IPR010619">
    <property type="entry name" value="ThrE-like_N"/>
</dbReference>
<dbReference type="OrthoDB" id="9813917at2"/>
<reference evidence="9 10" key="1">
    <citation type="submission" date="2018-06" db="EMBL/GenBank/DDBJ databases">
        <authorList>
            <consortium name="Pathogen Informatics"/>
            <person name="Doyle S."/>
        </authorList>
    </citation>
    <scope>NUCLEOTIDE SEQUENCE [LARGE SCALE GENOMIC DNA]</scope>
    <source>
        <strain evidence="9 10">NCTC12872</strain>
    </source>
</reference>
<dbReference type="Pfam" id="PF06738">
    <property type="entry name" value="ThrE"/>
    <property type="match status" value="1"/>
</dbReference>
<evidence type="ECO:0000256" key="2">
    <source>
        <dbReference type="ARBA" id="ARBA00022475"/>
    </source>
</evidence>
<evidence type="ECO:0000256" key="7">
    <source>
        <dbReference type="SAM" id="Phobius"/>
    </source>
</evidence>
<keyword evidence="5 7" id="KW-0472">Membrane</keyword>
<evidence type="ECO:0000256" key="3">
    <source>
        <dbReference type="ARBA" id="ARBA00022692"/>
    </source>
</evidence>
<protein>
    <submittedName>
        <fullName evidence="9">Inner membrane protein YjjP</fullName>
    </submittedName>
</protein>
<dbReference type="GO" id="GO:0015744">
    <property type="term" value="P:succinate transport"/>
    <property type="evidence" value="ECO:0007669"/>
    <property type="project" value="TreeGrafter"/>
</dbReference>
<evidence type="ECO:0000256" key="5">
    <source>
        <dbReference type="ARBA" id="ARBA00023136"/>
    </source>
</evidence>
<organism evidence="9 10">
    <name type="scientific">Phocoenobacter uteri</name>
    <dbReference type="NCBI Taxonomy" id="146806"/>
    <lineage>
        <taxon>Bacteria</taxon>
        <taxon>Pseudomonadati</taxon>
        <taxon>Pseudomonadota</taxon>
        <taxon>Gammaproteobacteria</taxon>
        <taxon>Pasteurellales</taxon>
        <taxon>Pasteurellaceae</taxon>
        <taxon>Phocoenobacter</taxon>
    </lineage>
</organism>
<gene>
    <name evidence="9" type="primary">yjjP</name>
    <name evidence="9" type="ORF">NCTC12872_00014</name>
</gene>
<comment type="similarity">
    <text evidence="6">Belongs to the ThrE exporter (TC 2.A.79) family.</text>
</comment>
<proteinExistence type="inferred from homology"/>
<accession>A0A379C780</accession>
<dbReference type="RefSeq" id="WP_115314509.1">
    <property type="nucleotide sequence ID" value="NZ_LWIF01000001.1"/>
</dbReference>
<dbReference type="AlphaFoldDB" id="A0A379C780"/>
<comment type="subcellular location">
    <subcellularLocation>
        <location evidence="1">Cell membrane</location>
        <topology evidence="1">Multi-pass membrane protein</topology>
    </subcellularLocation>
</comment>
<dbReference type="PANTHER" id="PTHR34390">
    <property type="entry name" value="UPF0442 PROTEIN YJJB-RELATED"/>
    <property type="match status" value="1"/>
</dbReference>
<sequence>MTNTLSEGEIQRQREITRLSIKTALLLLQHGAESTLVVQMATRLGLALGVDSVECVLTTNGVMLTTLYKDNCITTVRRNLDKGINMHVVTEVSHIVITAEHKIFDIHQVRQNLERVKPKKYNRYLVILMVGLSCACFSHLAGGDWAIFGITFIASSIAMFIRQELVKYHYNHIIVFAITAFVGSIISGLALKYQIGNSPEIALASSVLLLVPGFPLINALADILKGYINMGIGRWTLATVLTFGACIGIVFALSLLQIHSWGGN</sequence>
<dbReference type="PANTHER" id="PTHR34390:SF2">
    <property type="entry name" value="SUCCINATE TRANSPORTER SUBUNIT YJJP-RELATED"/>
    <property type="match status" value="1"/>
</dbReference>
<dbReference type="GO" id="GO:0005886">
    <property type="term" value="C:plasma membrane"/>
    <property type="evidence" value="ECO:0007669"/>
    <property type="project" value="UniProtKB-SubCell"/>
</dbReference>
<evidence type="ECO:0000256" key="6">
    <source>
        <dbReference type="ARBA" id="ARBA00034125"/>
    </source>
</evidence>
<dbReference type="EMBL" id="UGTA01000001">
    <property type="protein sequence ID" value="SUB58071.1"/>
    <property type="molecule type" value="Genomic_DNA"/>
</dbReference>
<evidence type="ECO:0000259" key="8">
    <source>
        <dbReference type="Pfam" id="PF06738"/>
    </source>
</evidence>